<accession>A0A3S2VB08</accession>
<feature type="compositionally biased region" description="Low complexity" evidence="1">
    <location>
        <begin position="190"/>
        <end position="208"/>
    </location>
</feature>
<dbReference type="RefSeq" id="WP_127727877.1">
    <property type="nucleotide sequence ID" value="NZ_SACP01000004.1"/>
</dbReference>
<organism evidence="2 3">
    <name type="scientific">Methylobacterium oryzihabitans</name>
    <dbReference type="NCBI Taxonomy" id="2499852"/>
    <lineage>
        <taxon>Bacteria</taxon>
        <taxon>Pseudomonadati</taxon>
        <taxon>Pseudomonadota</taxon>
        <taxon>Alphaproteobacteria</taxon>
        <taxon>Hyphomicrobiales</taxon>
        <taxon>Methylobacteriaceae</taxon>
        <taxon>Methylobacterium</taxon>
    </lineage>
</organism>
<gene>
    <name evidence="2" type="ORF">EOE48_05990</name>
</gene>
<comment type="caution">
    <text evidence="2">The sequence shown here is derived from an EMBL/GenBank/DDBJ whole genome shotgun (WGS) entry which is preliminary data.</text>
</comment>
<reference evidence="2 3" key="1">
    <citation type="submission" date="2019-01" db="EMBL/GenBank/DDBJ databases">
        <authorList>
            <person name="Chen W.-M."/>
        </authorList>
    </citation>
    <scope>NUCLEOTIDE SEQUENCE [LARGE SCALE GENOMIC DNA]</scope>
    <source>
        <strain evidence="2 3">TER-1</strain>
    </source>
</reference>
<name>A0A3S2VB08_9HYPH</name>
<sequence length="340" mass="35419">MSQRGDGPTRPLLRMPLLAATVLAGLTVSAEAARSPLRTALATQGGCGAHRALVEQRLGPLDAAAVFPSQVSDPHEDLFGKPADLWTEADIRDALAVYAACEDREQGPPLVGKATPRPETARLERMLRRLIALSQAKDAAEDQSERSSGPPPARPPGKADAQPRERRGTAFAPNHATAPIVDPFQEKRGAAGPVPAGGPDDGDVAASLTGGAGQAAQAVTQVASADAAAAIGPDAALRQAGQGGDRARLPGARAPSGLALVPPPPVCALTLAGFRQVRAEMPVREVEATIGCSGILDTATLIPGVGEIEIYNWTDERTNARITMTFYDKRLKRKSQRGLD</sequence>
<protein>
    <submittedName>
        <fullName evidence="2">Uncharacterized protein</fullName>
    </submittedName>
</protein>
<dbReference type="EMBL" id="SACP01000004">
    <property type="protein sequence ID" value="RVU20158.1"/>
    <property type="molecule type" value="Genomic_DNA"/>
</dbReference>
<dbReference type="Proteomes" id="UP000286997">
    <property type="component" value="Unassembled WGS sequence"/>
</dbReference>
<dbReference type="AlphaFoldDB" id="A0A3S2VB08"/>
<feature type="region of interest" description="Disordered" evidence="1">
    <location>
        <begin position="135"/>
        <end position="208"/>
    </location>
</feature>
<keyword evidence="3" id="KW-1185">Reference proteome</keyword>
<evidence type="ECO:0000256" key="1">
    <source>
        <dbReference type="SAM" id="MobiDB-lite"/>
    </source>
</evidence>
<evidence type="ECO:0000313" key="2">
    <source>
        <dbReference type="EMBL" id="RVU20158.1"/>
    </source>
</evidence>
<proteinExistence type="predicted"/>
<dbReference type="OrthoDB" id="7994470at2"/>
<evidence type="ECO:0000313" key="3">
    <source>
        <dbReference type="Proteomes" id="UP000286997"/>
    </source>
</evidence>